<evidence type="ECO:0000259" key="9">
    <source>
        <dbReference type="Pfam" id="PF01120"/>
    </source>
</evidence>
<dbReference type="GO" id="GO:0016139">
    <property type="term" value="P:glycoside catabolic process"/>
    <property type="evidence" value="ECO:0007669"/>
    <property type="project" value="TreeGrafter"/>
</dbReference>
<reference evidence="10 11" key="1">
    <citation type="submission" date="2019-02" db="EMBL/GenBank/DDBJ databases">
        <title>Draft Genome Sequence of Streptomyces sp. AM-2504, identified by 16S rRNA comparative analysis as a Streptomyces Kasugaensis strain.</title>
        <authorList>
            <person name="Napolioni V."/>
            <person name="Giuliodori A.M."/>
            <person name="Spurio R."/>
            <person name="Fabbretti A."/>
        </authorList>
    </citation>
    <scope>NUCLEOTIDE SEQUENCE [LARGE SCALE GENOMIC DNA]</scope>
    <source>
        <strain evidence="10 11">AM-2504</strain>
    </source>
</reference>
<dbReference type="EC" id="3.2.1.51" evidence="3"/>
<evidence type="ECO:0000256" key="1">
    <source>
        <dbReference type="ARBA" id="ARBA00004071"/>
    </source>
</evidence>
<gene>
    <name evidence="10" type="ORF">EYS09_16735</name>
</gene>
<evidence type="ECO:0000256" key="7">
    <source>
        <dbReference type="SAM" id="MobiDB-lite"/>
    </source>
</evidence>
<dbReference type="GO" id="GO:0004560">
    <property type="term" value="F:alpha-L-fucosidase activity"/>
    <property type="evidence" value="ECO:0007669"/>
    <property type="project" value="InterPro"/>
</dbReference>
<evidence type="ECO:0000313" key="11">
    <source>
        <dbReference type="Proteomes" id="UP000292452"/>
    </source>
</evidence>
<dbReference type="InterPro" id="IPR017853">
    <property type="entry name" value="GH"/>
</dbReference>
<keyword evidence="4 8" id="KW-0732">Signal</keyword>
<name>A0A4Q9HWD6_STRKA</name>
<evidence type="ECO:0000256" key="8">
    <source>
        <dbReference type="SAM" id="SignalP"/>
    </source>
</evidence>
<dbReference type="InterPro" id="IPR057739">
    <property type="entry name" value="Glyco_hydro_29_N"/>
</dbReference>
<dbReference type="PROSITE" id="PS51318">
    <property type="entry name" value="TAT"/>
    <property type="match status" value="1"/>
</dbReference>
<evidence type="ECO:0000256" key="5">
    <source>
        <dbReference type="ARBA" id="ARBA00022801"/>
    </source>
</evidence>
<evidence type="ECO:0000256" key="3">
    <source>
        <dbReference type="ARBA" id="ARBA00012662"/>
    </source>
</evidence>
<dbReference type="EMBL" id="SIXH01000130">
    <property type="protein sequence ID" value="TBO58580.1"/>
    <property type="molecule type" value="Genomic_DNA"/>
</dbReference>
<proteinExistence type="inferred from homology"/>
<dbReference type="Proteomes" id="UP000292452">
    <property type="component" value="Unassembled WGS sequence"/>
</dbReference>
<dbReference type="AlphaFoldDB" id="A0A4Q9HWD6"/>
<organism evidence="10 11">
    <name type="scientific">Streptomyces kasugaensis</name>
    <dbReference type="NCBI Taxonomy" id="1946"/>
    <lineage>
        <taxon>Bacteria</taxon>
        <taxon>Bacillati</taxon>
        <taxon>Actinomycetota</taxon>
        <taxon>Actinomycetes</taxon>
        <taxon>Kitasatosporales</taxon>
        <taxon>Streptomycetaceae</taxon>
        <taxon>Streptomyces</taxon>
    </lineage>
</organism>
<dbReference type="GO" id="GO:0006004">
    <property type="term" value="P:fucose metabolic process"/>
    <property type="evidence" value="ECO:0007669"/>
    <property type="project" value="InterPro"/>
</dbReference>
<comment type="caution">
    <text evidence="10">The sequence shown here is derived from an EMBL/GenBank/DDBJ whole genome shotgun (WGS) entry which is preliminary data.</text>
</comment>
<feature type="region of interest" description="Disordered" evidence="7">
    <location>
        <begin position="26"/>
        <end position="48"/>
    </location>
</feature>
<comment type="similarity">
    <text evidence="2">Belongs to the glycosyl hydrolase 29 family.</text>
</comment>
<dbReference type="PRINTS" id="PR00741">
    <property type="entry name" value="GLHYDRLASE29"/>
</dbReference>
<dbReference type="Gene3D" id="2.60.40.1180">
    <property type="entry name" value="Golgi alpha-mannosidase II"/>
    <property type="match status" value="1"/>
</dbReference>
<dbReference type="InterPro" id="IPR000933">
    <property type="entry name" value="Glyco_hydro_29"/>
</dbReference>
<dbReference type="PANTHER" id="PTHR10030:SF37">
    <property type="entry name" value="ALPHA-L-FUCOSIDASE-RELATED"/>
    <property type="match status" value="1"/>
</dbReference>
<dbReference type="InterPro" id="IPR016286">
    <property type="entry name" value="FUC_metazoa-typ"/>
</dbReference>
<evidence type="ECO:0000256" key="2">
    <source>
        <dbReference type="ARBA" id="ARBA00007951"/>
    </source>
</evidence>
<dbReference type="GO" id="GO:0005764">
    <property type="term" value="C:lysosome"/>
    <property type="evidence" value="ECO:0007669"/>
    <property type="project" value="TreeGrafter"/>
</dbReference>
<dbReference type="InterPro" id="IPR013780">
    <property type="entry name" value="Glyco_hydro_b"/>
</dbReference>
<sequence>MHHRSLARRSLLARAASLGAAAALPPRPATAAPLPQGAADRHHRYEPTPESLARHRTATWFRRDKFGIFLHWGVYAVPHWGDDDWSSEWYLYAMNASAKGGVHERHRRVYGAGFPYDAFIPRFTAERYDPRSWVRLFERAGARYFVLTAKHHDGFQLFPNTASDRHSVALGPHRDLVGDLFRAARGTRLKRGLYYSLGEFYHPALGTPPVNPYTHEPVPYTGYRPVDDYVRQYAHVHLRTLVDRYDPDLLWADGQGSHDFAGGAGHIFRPARWDWRGDEILAHYYNRAELRPHPKEVVVNDRFTASHADYAVVEGDKPSYPLRPGPWEACLTMSRSWGYMDPTYRIKPAVQLVRLLVDIVAKNGNLLLNIGPRPDGTIPGWQRERLLAIGAWLAVNGRAVYGSRPWHRAEDGAVRYTVGEDGAFHIIPLSRPSGRLSLPADLPLRDGDRIRLLGHPGGPLDWRRTADGCEITLPTGGPPGPGGPEFPVVLRAVRGVDR</sequence>
<dbReference type="PANTHER" id="PTHR10030">
    <property type="entry name" value="ALPHA-L-FUCOSIDASE"/>
    <property type="match status" value="1"/>
</dbReference>
<dbReference type="SMART" id="SM00812">
    <property type="entry name" value="Alpha_L_fucos"/>
    <property type="match status" value="1"/>
</dbReference>
<feature type="signal peptide" evidence="8">
    <location>
        <begin position="1"/>
        <end position="31"/>
    </location>
</feature>
<keyword evidence="5" id="KW-0378">Hydrolase</keyword>
<keyword evidence="11" id="KW-1185">Reference proteome</keyword>
<comment type="function">
    <text evidence="1">Alpha-L-fucosidase is responsible for hydrolyzing the alpha-1,6-linked fucose joined to the reducing-end N-acetylglucosamine of the carbohydrate moieties of glycoproteins.</text>
</comment>
<accession>A0A4Q9HWD6</accession>
<keyword evidence="6" id="KW-0326">Glycosidase</keyword>
<protein>
    <recommendedName>
        <fullName evidence="3">alpha-L-fucosidase</fullName>
        <ecNumber evidence="3">3.2.1.51</ecNumber>
    </recommendedName>
</protein>
<evidence type="ECO:0000256" key="4">
    <source>
        <dbReference type="ARBA" id="ARBA00022729"/>
    </source>
</evidence>
<feature type="domain" description="Glycoside hydrolase family 29 N-terminal" evidence="9">
    <location>
        <begin position="38"/>
        <end position="397"/>
    </location>
</feature>
<dbReference type="RefSeq" id="WP_131123865.1">
    <property type="nucleotide sequence ID" value="NZ_SIXH01000130.1"/>
</dbReference>
<dbReference type="InterPro" id="IPR006311">
    <property type="entry name" value="TAT_signal"/>
</dbReference>
<dbReference type="Pfam" id="PF01120">
    <property type="entry name" value="Alpha_L_fucos"/>
    <property type="match status" value="1"/>
</dbReference>
<dbReference type="Gene3D" id="3.20.20.80">
    <property type="entry name" value="Glycosidases"/>
    <property type="match status" value="1"/>
</dbReference>
<feature type="chain" id="PRO_5020688594" description="alpha-L-fucosidase" evidence="8">
    <location>
        <begin position="32"/>
        <end position="498"/>
    </location>
</feature>
<dbReference type="SUPFAM" id="SSF51445">
    <property type="entry name" value="(Trans)glycosidases"/>
    <property type="match status" value="1"/>
</dbReference>
<evidence type="ECO:0000256" key="6">
    <source>
        <dbReference type="ARBA" id="ARBA00023295"/>
    </source>
</evidence>
<feature type="compositionally biased region" description="Low complexity" evidence="7">
    <location>
        <begin position="26"/>
        <end position="35"/>
    </location>
</feature>
<evidence type="ECO:0000313" key="10">
    <source>
        <dbReference type="EMBL" id="TBO58580.1"/>
    </source>
</evidence>